<name>A0A9X9LGR8_GULGU</name>
<feature type="region of interest" description="Disordered" evidence="1">
    <location>
        <begin position="38"/>
        <end position="65"/>
    </location>
</feature>
<comment type="caution">
    <text evidence="2">The sequence shown here is derived from an EMBL/GenBank/DDBJ whole genome shotgun (WGS) entry which is preliminary data.</text>
</comment>
<feature type="compositionally biased region" description="Polar residues" evidence="1">
    <location>
        <begin position="53"/>
        <end position="65"/>
    </location>
</feature>
<evidence type="ECO:0000313" key="2">
    <source>
        <dbReference type="EMBL" id="VCW67834.1"/>
    </source>
</evidence>
<sequence>MQRVLCEGKSFISSHFLFFFPKIDFIYLKGGAEAWGEAEGEGEADCPAEQGAQHGTQSQNPKIMT</sequence>
<evidence type="ECO:0000313" key="3">
    <source>
        <dbReference type="Proteomes" id="UP000269945"/>
    </source>
</evidence>
<accession>A0A9X9LGR8</accession>
<dbReference type="EMBL" id="CYRY02003192">
    <property type="protein sequence ID" value="VCW67834.1"/>
    <property type="molecule type" value="Genomic_DNA"/>
</dbReference>
<dbReference type="Proteomes" id="UP000269945">
    <property type="component" value="Unassembled WGS sequence"/>
</dbReference>
<dbReference type="AlphaFoldDB" id="A0A9X9LGR8"/>
<proteinExistence type="predicted"/>
<reference evidence="2 3" key="1">
    <citation type="submission" date="2018-10" db="EMBL/GenBank/DDBJ databases">
        <authorList>
            <person name="Ekblom R."/>
            <person name="Jareborg N."/>
        </authorList>
    </citation>
    <scope>NUCLEOTIDE SEQUENCE [LARGE SCALE GENOMIC DNA]</scope>
    <source>
        <tissue evidence="2">Muscle</tissue>
    </source>
</reference>
<keyword evidence="3" id="KW-1185">Reference proteome</keyword>
<protein>
    <submittedName>
        <fullName evidence="2">Uncharacterized protein</fullName>
    </submittedName>
</protein>
<gene>
    <name evidence="2" type="ORF">BN2614_LOCUS1</name>
</gene>
<organism evidence="2 3">
    <name type="scientific">Gulo gulo</name>
    <name type="common">Wolverine</name>
    <name type="synonym">Gluton</name>
    <dbReference type="NCBI Taxonomy" id="48420"/>
    <lineage>
        <taxon>Eukaryota</taxon>
        <taxon>Metazoa</taxon>
        <taxon>Chordata</taxon>
        <taxon>Craniata</taxon>
        <taxon>Vertebrata</taxon>
        <taxon>Euteleostomi</taxon>
        <taxon>Mammalia</taxon>
        <taxon>Eutheria</taxon>
        <taxon>Laurasiatheria</taxon>
        <taxon>Carnivora</taxon>
        <taxon>Caniformia</taxon>
        <taxon>Musteloidea</taxon>
        <taxon>Mustelidae</taxon>
        <taxon>Guloninae</taxon>
        <taxon>Gulo</taxon>
    </lineage>
</organism>
<evidence type="ECO:0000256" key="1">
    <source>
        <dbReference type="SAM" id="MobiDB-lite"/>
    </source>
</evidence>